<dbReference type="Gene3D" id="1.10.150.240">
    <property type="entry name" value="Putative phosphatase, domain 2"/>
    <property type="match status" value="1"/>
</dbReference>
<comment type="caution">
    <text evidence="2">The sequence shown here is derived from an EMBL/GenBank/DDBJ whole genome shotgun (WGS) entry which is preliminary data.</text>
</comment>
<reference evidence="2 3" key="1">
    <citation type="submission" date="2018-07" db="EMBL/GenBank/DDBJ databases">
        <title>New species, Clostridium PI-S10-A1B.</title>
        <authorList>
            <person name="Krishna G."/>
            <person name="Summeta K."/>
            <person name="Shikha S."/>
            <person name="Prabhu P.B."/>
            <person name="Suresh K."/>
        </authorList>
    </citation>
    <scope>NUCLEOTIDE SEQUENCE [LARGE SCALE GENOMIC DNA]</scope>
    <source>
        <strain evidence="2 3">PI-S10-A1B</strain>
    </source>
</reference>
<name>A0A3E2NGH5_9FIRM</name>
<accession>A0A3E2NGH5</accession>
<dbReference type="AlphaFoldDB" id="A0A3E2NGH5"/>
<dbReference type="PANTHER" id="PTHR18901">
    <property type="entry name" value="2-DEOXYGLUCOSE-6-PHOSPHATE PHOSPHATASE 2"/>
    <property type="match status" value="1"/>
</dbReference>
<dbReference type="NCBIfam" id="TIGR01549">
    <property type="entry name" value="HAD-SF-IA-v1"/>
    <property type="match status" value="1"/>
</dbReference>
<dbReference type="SFLD" id="SFLDS00003">
    <property type="entry name" value="Haloacid_Dehalogenase"/>
    <property type="match status" value="1"/>
</dbReference>
<dbReference type="PRINTS" id="PR00413">
    <property type="entry name" value="HADHALOGNASE"/>
</dbReference>
<dbReference type="NCBIfam" id="TIGR01509">
    <property type="entry name" value="HAD-SF-IA-v3"/>
    <property type="match status" value="1"/>
</dbReference>
<evidence type="ECO:0000313" key="3">
    <source>
        <dbReference type="Proteomes" id="UP000260680"/>
    </source>
</evidence>
<dbReference type="OrthoDB" id="9797743at2"/>
<dbReference type="PROSITE" id="PS50969">
    <property type="entry name" value="FCP1"/>
    <property type="match status" value="1"/>
</dbReference>
<dbReference type="Pfam" id="PF00702">
    <property type="entry name" value="Hydrolase"/>
    <property type="match status" value="1"/>
</dbReference>
<gene>
    <name evidence="2" type="ORF">DS742_04740</name>
</gene>
<dbReference type="InterPro" id="IPR023198">
    <property type="entry name" value="PGP-like_dom2"/>
</dbReference>
<dbReference type="PANTHER" id="PTHR18901:SF38">
    <property type="entry name" value="PSEUDOURIDINE-5'-PHOSPHATASE"/>
    <property type="match status" value="1"/>
</dbReference>
<dbReference type="SFLD" id="SFLDG01135">
    <property type="entry name" value="C1.5.6:_HAD__Beta-PGM__Phospha"/>
    <property type="match status" value="1"/>
</dbReference>
<feature type="domain" description="FCP1 homology" evidence="1">
    <location>
        <begin position="1"/>
        <end position="209"/>
    </location>
</feature>
<dbReference type="EMBL" id="QOHO01000014">
    <property type="protein sequence ID" value="RFZ80097.1"/>
    <property type="molecule type" value="Genomic_DNA"/>
</dbReference>
<dbReference type="InterPro" id="IPR006439">
    <property type="entry name" value="HAD-SF_hydro_IA"/>
</dbReference>
<sequence length="224" mass="25706">MIKAVIFDMDGLMFDTEKLYDTAWEYAGKQFGYVIKQEDLNPMRGANQALVQDLFYKKFGPEFDFMRIRKSRIEYMEQYIGIHGLPHKPGLTELLEYLKEKGYQMAVATSTPEEPARRYLTMEGVADYFDVCIYGDMAAKSKPDPEIYIKALKQMGREPKECLVLEDSPNGVLAGFQAGCSVVMIPDAIQPDHADKQRTVRILPNLKEVISYLESQPYQLQIYT</sequence>
<dbReference type="InterPro" id="IPR004274">
    <property type="entry name" value="FCP1_dom"/>
</dbReference>
<organism evidence="2 3">
    <name type="scientific">Lacrimispora amygdalina</name>
    <dbReference type="NCBI Taxonomy" id="253257"/>
    <lineage>
        <taxon>Bacteria</taxon>
        <taxon>Bacillati</taxon>
        <taxon>Bacillota</taxon>
        <taxon>Clostridia</taxon>
        <taxon>Lachnospirales</taxon>
        <taxon>Lachnospiraceae</taxon>
        <taxon>Lacrimispora</taxon>
    </lineage>
</organism>
<dbReference type="CDD" id="cd07505">
    <property type="entry name" value="HAD_BPGM-like"/>
    <property type="match status" value="1"/>
</dbReference>
<dbReference type="SFLD" id="SFLDG01129">
    <property type="entry name" value="C1.5:_HAD__Beta-PGM__Phosphata"/>
    <property type="match status" value="1"/>
</dbReference>
<evidence type="ECO:0000313" key="2">
    <source>
        <dbReference type="EMBL" id="RFZ80097.1"/>
    </source>
</evidence>
<dbReference type="InterPro" id="IPR036412">
    <property type="entry name" value="HAD-like_sf"/>
</dbReference>
<dbReference type="InterPro" id="IPR023214">
    <property type="entry name" value="HAD_sf"/>
</dbReference>
<dbReference type="Proteomes" id="UP000260680">
    <property type="component" value="Unassembled WGS sequence"/>
</dbReference>
<evidence type="ECO:0000259" key="1">
    <source>
        <dbReference type="PROSITE" id="PS50969"/>
    </source>
</evidence>
<dbReference type="RefSeq" id="WP_117415871.1">
    <property type="nucleotide sequence ID" value="NZ_QOHO01000014.1"/>
</dbReference>
<proteinExistence type="predicted"/>
<dbReference type="Gene3D" id="3.40.50.1000">
    <property type="entry name" value="HAD superfamily/HAD-like"/>
    <property type="match status" value="1"/>
</dbReference>
<dbReference type="SUPFAM" id="SSF56784">
    <property type="entry name" value="HAD-like"/>
    <property type="match status" value="1"/>
</dbReference>
<protein>
    <submittedName>
        <fullName evidence="2">HAD family phosphatase</fullName>
    </submittedName>
</protein>